<dbReference type="CDD" id="cd00130">
    <property type="entry name" value="PAS"/>
    <property type="match status" value="1"/>
</dbReference>
<comment type="subcellular location">
    <subcellularLocation>
        <location evidence="2">Membrane</location>
    </subcellularLocation>
</comment>
<dbReference type="SMART" id="SM00388">
    <property type="entry name" value="HisKA"/>
    <property type="match status" value="1"/>
</dbReference>
<dbReference type="GO" id="GO:0016020">
    <property type="term" value="C:membrane"/>
    <property type="evidence" value="ECO:0007669"/>
    <property type="project" value="UniProtKB-SubCell"/>
</dbReference>
<evidence type="ECO:0000259" key="14">
    <source>
        <dbReference type="PROSITE" id="PS50113"/>
    </source>
</evidence>
<evidence type="ECO:0000256" key="1">
    <source>
        <dbReference type="ARBA" id="ARBA00000085"/>
    </source>
</evidence>
<dbReference type="Gene3D" id="1.10.287.130">
    <property type="match status" value="1"/>
</dbReference>
<dbReference type="InterPro" id="IPR005467">
    <property type="entry name" value="His_kinase_dom"/>
</dbReference>
<dbReference type="Gene3D" id="3.30.565.10">
    <property type="entry name" value="Histidine kinase-like ATPase, C-terminal domain"/>
    <property type="match status" value="1"/>
</dbReference>
<evidence type="ECO:0000256" key="3">
    <source>
        <dbReference type="ARBA" id="ARBA00012438"/>
    </source>
</evidence>
<evidence type="ECO:0000256" key="6">
    <source>
        <dbReference type="ARBA" id="ARBA00022741"/>
    </source>
</evidence>
<dbReference type="InterPro" id="IPR003661">
    <property type="entry name" value="HisK_dim/P_dom"/>
</dbReference>
<feature type="domain" description="Histidine kinase" evidence="12">
    <location>
        <begin position="510"/>
        <end position="729"/>
    </location>
</feature>
<dbReference type="InterPro" id="IPR035965">
    <property type="entry name" value="PAS-like_dom_sf"/>
</dbReference>
<evidence type="ECO:0000256" key="5">
    <source>
        <dbReference type="ARBA" id="ARBA00022679"/>
    </source>
</evidence>
<keyword evidence="5" id="KW-0808">Transferase</keyword>
<dbReference type="Pfam" id="PF02518">
    <property type="entry name" value="HATPase_c"/>
    <property type="match status" value="1"/>
</dbReference>
<dbReference type="SMART" id="SM00086">
    <property type="entry name" value="PAC"/>
    <property type="match status" value="1"/>
</dbReference>
<dbReference type="PROSITE" id="PS50112">
    <property type="entry name" value="PAS"/>
    <property type="match status" value="1"/>
</dbReference>
<dbReference type="PANTHER" id="PTHR43711:SF31">
    <property type="entry name" value="HISTIDINE KINASE"/>
    <property type="match status" value="1"/>
</dbReference>
<feature type="domain" description="PAC" evidence="14">
    <location>
        <begin position="313"/>
        <end position="365"/>
    </location>
</feature>
<dbReference type="InterPro" id="IPR003594">
    <property type="entry name" value="HATPase_dom"/>
</dbReference>
<sequence length="742" mass="81367">MPNSTSRALATFIGAMLGILAILVAASLGGIASVNVIRGYASGGTYYAKGHLSAVAALRRYAATGSPEDLYRYREDIYAPYSDGVARELLEQTDIPIDNSYPFLVGGKNHPEDAPGIAILFRIFRTTPFFAPTVSVWREADREVRRIDELADALQRSWATRPGDSATRARLLSEIEATDARLLALEDRFAWQLGQAARYITRLLYAGLAGLAGLLVVLVLVLGYRTQRRLNLAERTIREREERFRDVADMAADWIWETDADLRFTYLSDRVEGVVGLPKESLLGKTRFDLVQKEGDASWRQHLDDLTARRPFRGFQYSLRLRSGKRRHFRLNGKPVFDADGRFAGYRGTGSDVTDEVEAQRAIADNSALLQTVFENMTQGISVAGPDLKMVAFNERFLELLDFPKQRFGIGTPFEDFIRYNAERGDYGEVDVDAYVAGAVAAARRFEPHLVERTRPNGTVLEIRGQPLPGGGFVTTYTDITELRRATRELQAAKVTAEAANHAKSAFLANMSHELRTPLNAVIGFADLMAEEKFGPLGDRYATYARDIRQSGQHLLAVINDILDITRIEAGRIELSITPIPPAGVVDGCFRMMRQRAVEAGITLRNEVPADAPPLHADVQRVRQIILNLVGNAIKFSPAGGSVEVRYVDTGNSHGLSVADHGIGMPAGQIDDAFQPFAQLHAGFGRKYEGAGLGLPLVRRFMELHGGSVTIASDVDAGTTATILFPKPVDTSGRAVSAAGGD</sequence>
<comment type="caution">
    <text evidence="15">The sequence shown here is derived from an EMBL/GenBank/DDBJ whole genome shotgun (WGS) entry which is preliminary data.</text>
</comment>
<keyword evidence="10 11" id="KW-0472">Membrane</keyword>
<dbReference type="InterPro" id="IPR001610">
    <property type="entry name" value="PAC"/>
</dbReference>
<feature type="domain" description="PAS" evidence="13">
    <location>
        <begin position="240"/>
        <end position="310"/>
    </location>
</feature>
<dbReference type="InterPro" id="IPR036097">
    <property type="entry name" value="HisK_dim/P_sf"/>
</dbReference>
<dbReference type="InterPro" id="IPR004358">
    <property type="entry name" value="Sig_transdc_His_kin-like_C"/>
</dbReference>
<keyword evidence="4" id="KW-0597">Phosphoprotein</keyword>
<keyword evidence="9" id="KW-0902">Two-component regulatory system</keyword>
<keyword evidence="6" id="KW-0547">Nucleotide-binding</keyword>
<evidence type="ECO:0000259" key="13">
    <source>
        <dbReference type="PROSITE" id="PS50112"/>
    </source>
</evidence>
<accession>A0A918XU79</accession>
<dbReference type="FunFam" id="1.10.287.130:FF:000038">
    <property type="entry name" value="Sensory transduction histidine kinase"/>
    <property type="match status" value="1"/>
</dbReference>
<gene>
    <name evidence="15" type="ORF">GCM10017083_35540</name>
</gene>
<proteinExistence type="predicted"/>
<keyword evidence="7" id="KW-0418">Kinase</keyword>
<dbReference type="PANTHER" id="PTHR43711">
    <property type="entry name" value="TWO-COMPONENT HISTIDINE KINASE"/>
    <property type="match status" value="1"/>
</dbReference>
<dbReference type="PROSITE" id="PS50113">
    <property type="entry name" value="PAC"/>
    <property type="match status" value="1"/>
</dbReference>
<keyword evidence="8" id="KW-0067">ATP-binding</keyword>
<dbReference type="InterPro" id="IPR000014">
    <property type="entry name" value="PAS"/>
</dbReference>
<keyword evidence="11" id="KW-0812">Transmembrane</keyword>
<protein>
    <recommendedName>
        <fullName evidence="3">histidine kinase</fullName>
        <ecNumber evidence="3">2.7.13.3</ecNumber>
    </recommendedName>
</protein>
<evidence type="ECO:0000256" key="9">
    <source>
        <dbReference type="ARBA" id="ARBA00023012"/>
    </source>
</evidence>
<reference evidence="15" key="2">
    <citation type="submission" date="2020-09" db="EMBL/GenBank/DDBJ databases">
        <authorList>
            <person name="Sun Q."/>
            <person name="Kim S."/>
        </authorList>
    </citation>
    <scope>NUCLEOTIDE SEQUENCE</scope>
    <source>
        <strain evidence="15">KCTC 42651</strain>
    </source>
</reference>
<dbReference type="InterPro" id="IPR036890">
    <property type="entry name" value="HATPase_C_sf"/>
</dbReference>
<dbReference type="SMART" id="SM00387">
    <property type="entry name" value="HATPase_c"/>
    <property type="match status" value="1"/>
</dbReference>
<evidence type="ECO:0000256" key="7">
    <source>
        <dbReference type="ARBA" id="ARBA00022777"/>
    </source>
</evidence>
<dbReference type="CDD" id="cd00082">
    <property type="entry name" value="HisKA"/>
    <property type="match status" value="1"/>
</dbReference>
<keyword evidence="16" id="KW-1185">Reference proteome</keyword>
<dbReference type="InterPro" id="IPR000700">
    <property type="entry name" value="PAS-assoc_C"/>
</dbReference>
<dbReference type="GO" id="GO:0000155">
    <property type="term" value="F:phosphorelay sensor kinase activity"/>
    <property type="evidence" value="ECO:0007669"/>
    <property type="project" value="InterPro"/>
</dbReference>
<dbReference type="Gene3D" id="3.30.450.20">
    <property type="entry name" value="PAS domain"/>
    <property type="match status" value="2"/>
</dbReference>
<dbReference type="InterPro" id="IPR013767">
    <property type="entry name" value="PAS_fold"/>
</dbReference>
<dbReference type="Pfam" id="PF00989">
    <property type="entry name" value="PAS"/>
    <property type="match status" value="1"/>
</dbReference>
<feature type="transmembrane region" description="Helical" evidence="11">
    <location>
        <begin position="203"/>
        <end position="224"/>
    </location>
</feature>
<evidence type="ECO:0000256" key="4">
    <source>
        <dbReference type="ARBA" id="ARBA00022553"/>
    </source>
</evidence>
<name>A0A918XU79_9PROT</name>
<dbReference type="Proteomes" id="UP000630353">
    <property type="component" value="Unassembled WGS sequence"/>
</dbReference>
<dbReference type="SUPFAM" id="SSF55785">
    <property type="entry name" value="PYP-like sensor domain (PAS domain)"/>
    <property type="match status" value="2"/>
</dbReference>
<evidence type="ECO:0000256" key="2">
    <source>
        <dbReference type="ARBA" id="ARBA00004370"/>
    </source>
</evidence>
<dbReference type="SMART" id="SM00091">
    <property type="entry name" value="PAS"/>
    <property type="match status" value="2"/>
</dbReference>
<dbReference type="PROSITE" id="PS50109">
    <property type="entry name" value="HIS_KIN"/>
    <property type="match status" value="1"/>
</dbReference>
<evidence type="ECO:0000256" key="11">
    <source>
        <dbReference type="SAM" id="Phobius"/>
    </source>
</evidence>
<dbReference type="PRINTS" id="PR00344">
    <property type="entry name" value="BCTRLSENSOR"/>
</dbReference>
<evidence type="ECO:0000313" key="16">
    <source>
        <dbReference type="Proteomes" id="UP000630353"/>
    </source>
</evidence>
<comment type="catalytic activity">
    <reaction evidence="1">
        <text>ATP + protein L-histidine = ADP + protein N-phospho-L-histidine.</text>
        <dbReference type="EC" id="2.7.13.3"/>
    </reaction>
</comment>
<evidence type="ECO:0000256" key="8">
    <source>
        <dbReference type="ARBA" id="ARBA00022840"/>
    </source>
</evidence>
<dbReference type="GO" id="GO:0005524">
    <property type="term" value="F:ATP binding"/>
    <property type="evidence" value="ECO:0007669"/>
    <property type="project" value="UniProtKB-KW"/>
</dbReference>
<feature type="transmembrane region" description="Helical" evidence="11">
    <location>
        <begin position="12"/>
        <end position="37"/>
    </location>
</feature>
<dbReference type="InterPro" id="IPR050736">
    <property type="entry name" value="Sensor_HK_Regulatory"/>
</dbReference>
<organism evidence="15 16">
    <name type="scientific">Thalassobaculum fulvum</name>
    <dbReference type="NCBI Taxonomy" id="1633335"/>
    <lineage>
        <taxon>Bacteria</taxon>
        <taxon>Pseudomonadati</taxon>
        <taxon>Pseudomonadota</taxon>
        <taxon>Alphaproteobacteria</taxon>
        <taxon>Rhodospirillales</taxon>
        <taxon>Thalassobaculaceae</taxon>
        <taxon>Thalassobaculum</taxon>
    </lineage>
</organism>
<reference evidence="15" key="1">
    <citation type="journal article" date="2014" name="Int. J. Syst. Evol. Microbiol.">
        <title>Complete genome sequence of Corynebacterium casei LMG S-19264T (=DSM 44701T), isolated from a smear-ripened cheese.</title>
        <authorList>
            <consortium name="US DOE Joint Genome Institute (JGI-PGF)"/>
            <person name="Walter F."/>
            <person name="Albersmeier A."/>
            <person name="Kalinowski J."/>
            <person name="Ruckert C."/>
        </authorList>
    </citation>
    <scope>NUCLEOTIDE SEQUENCE</scope>
    <source>
        <strain evidence="15">KCTC 42651</strain>
    </source>
</reference>
<dbReference type="Pfam" id="PF12860">
    <property type="entry name" value="PAS_7"/>
    <property type="match status" value="1"/>
</dbReference>
<dbReference type="EMBL" id="BMZS01000008">
    <property type="protein sequence ID" value="GHD55992.1"/>
    <property type="molecule type" value="Genomic_DNA"/>
</dbReference>
<dbReference type="NCBIfam" id="TIGR00229">
    <property type="entry name" value="sensory_box"/>
    <property type="match status" value="1"/>
</dbReference>
<dbReference type="AlphaFoldDB" id="A0A918XU79"/>
<evidence type="ECO:0000256" key="10">
    <source>
        <dbReference type="ARBA" id="ARBA00023136"/>
    </source>
</evidence>
<evidence type="ECO:0000313" key="15">
    <source>
        <dbReference type="EMBL" id="GHD55992.1"/>
    </source>
</evidence>
<evidence type="ECO:0000259" key="12">
    <source>
        <dbReference type="PROSITE" id="PS50109"/>
    </source>
</evidence>
<dbReference type="Pfam" id="PF00512">
    <property type="entry name" value="HisKA"/>
    <property type="match status" value="1"/>
</dbReference>
<dbReference type="SUPFAM" id="SSF47384">
    <property type="entry name" value="Homodimeric domain of signal transducing histidine kinase"/>
    <property type="match status" value="1"/>
</dbReference>
<dbReference type="RefSeq" id="WP_189992072.1">
    <property type="nucleotide sequence ID" value="NZ_BMZS01000008.1"/>
</dbReference>
<dbReference type="SUPFAM" id="SSF55874">
    <property type="entry name" value="ATPase domain of HSP90 chaperone/DNA topoisomerase II/histidine kinase"/>
    <property type="match status" value="1"/>
</dbReference>
<dbReference type="EC" id="2.7.13.3" evidence="3"/>
<keyword evidence="11" id="KW-1133">Transmembrane helix</keyword>
<dbReference type="GO" id="GO:0006355">
    <property type="term" value="P:regulation of DNA-templated transcription"/>
    <property type="evidence" value="ECO:0007669"/>
    <property type="project" value="InterPro"/>
</dbReference>